<keyword evidence="1" id="KW-0472">Membrane</keyword>
<reference evidence="3" key="1">
    <citation type="submission" date="2022-11" db="UniProtKB">
        <authorList>
            <consortium name="WormBaseParasite"/>
        </authorList>
    </citation>
    <scope>IDENTIFICATION</scope>
</reference>
<feature type="transmembrane region" description="Helical" evidence="1">
    <location>
        <begin position="80"/>
        <end position="102"/>
    </location>
</feature>
<dbReference type="WBParaSite" id="PSAMB.scaffold818size40898.g9084.t1">
    <property type="protein sequence ID" value="PSAMB.scaffold818size40898.g9084.t1"/>
    <property type="gene ID" value="PSAMB.scaffold818size40898.g9084"/>
</dbReference>
<sequence>MSEHRRVHPAAIQNGKSRCVSFDVHAADHPTTTANGEDQKKRASVSSLSTTRQLAFTNTGDLTFRHHQLDMFYNEQGMNLIATIGTWLIFGVTALLLVVFWAKNKQLERYYLTRWQNTHQDDDSHRNRVDILAWLLNITSVNVTDTM</sequence>
<organism evidence="2 3">
    <name type="scientific">Plectus sambesii</name>
    <dbReference type="NCBI Taxonomy" id="2011161"/>
    <lineage>
        <taxon>Eukaryota</taxon>
        <taxon>Metazoa</taxon>
        <taxon>Ecdysozoa</taxon>
        <taxon>Nematoda</taxon>
        <taxon>Chromadorea</taxon>
        <taxon>Plectida</taxon>
        <taxon>Plectina</taxon>
        <taxon>Plectoidea</taxon>
        <taxon>Plectidae</taxon>
        <taxon>Plectus</taxon>
    </lineage>
</organism>
<name>A0A914XGG1_9BILA</name>
<accession>A0A914XGG1</accession>
<keyword evidence="1" id="KW-0812">Transmembrane</keyword>
<dbReference type="AlphaFoldDB" id="A0A914XGG1"/>
<protein>
    <submittedName>
        <fullName evidence="3">Uncharacterized protein</fullName>
    </submittedName>
</protein>
<evidence type="ECO:0000313" key="3">
    <source>
        <dbReference type="WBParaSite" id="PSAMB.scaffold818size40898.g9084.t1"/>
    </source>
</evidence>
<keyword evidence="1" id="KW-1133">Transmembrane helix</keyword>
<keyword evidence="2" id="KW-1185">Reference proteome</keyword>
<proteinExistence type="predicted"/>
<evidence type="ECO:0000256" key="1">
    <source>
        <dbReference type="SAM" id="Phobius"/>
    </source>
</evidence>
<dbReference type="Proteomes" id="UP000887566">
    <property type="component" value="Unplaced"/>
</dbReference>
<evidence type="ECO:0000313" key="2">
    <source>
        <dbReference type="Proteomes" id="UP000887566"/>
    </source>
</evidence>